<dbReference type="EMBL" id="JACIFP010000001">
    <property type="protein sequence ID" value="MBB4134622.1"/>
    <property type="molecule type" value="Genomic_DNA"/>
</dbReference>
<dbReference type="InterPro" id="IPR003593">
    <property type="entry name" value="AAA+_ATPase"/>
</dbReference>
<comment type="subcellular location">
    <subcellularLocation>
        <location evidence="1">Cell inner membrane</location>
        <topology evidence="1">Multi-pass membrane protein</topology>
    </subcellularLocation>
</comment>
<keyword evidence="10 13" id="KW-0472">Membrane</keyword>
<evidence type="ECO:0000256" key="2">
    <source>
        <dbReference type="ARBA" id="ARBA00022448"/>
    </source>
</evidence>
<dbReference type="PROSITE" id="PS50893">
    <property type="entry name" value="ABC_TRANSPORTER_2"/>
    <property type="match status" value="1"/>
</dbReference>
<keyword evidence="4" id="KW-0997">Cell inner membrane</keyword>
<feature type="transmembrane region" description="Helical" evidence="13">
    <location>
        <begin position="79"/>
        <end position="97"/>
    </location>
</feature>
<comment type="similarity">
    <text evidence="11">Belongs to the ABC transporter superfamily. Siderophore-Fe(3+) uptake transporter (SIUT) (TC 3.A.1.21) family.</text>
</comment>
<keyword evidence="9 13" id="KW-1133">Transmembrane helix</keyword>
<dbReference type="InterPro" id="IPR039421">
    <property type="entry name" value="Type_1_exporter"/>
</dbReference>
<gene>
    <name evidence="16" type="ORF">BKA16_001174</name>
</gene>
<evidence type="ECO:0000256" key="10">
    <source>
        <dbReference type="ARBA" id="ARBA00023136"/>
    </source>
</evidence>
<feature type="domain" description="ABC transmembrane type-1" evidence="15">
    <location>
        <begin position="56"/>
        <end position="234"/>
    </location>
</feature>
<dbReference type="Pfam" id="PF00005">
    <property type="entry name" value="ABC_tran"/>
    <property type="match status" value="1"/>
</dbReference>
<feature type="domain" description="ABC transporter" evidence="14">
    <location>
        <begin position="369"/>
        <end position="601"/>
    </location>
</feature>
<evidence type="ECO:0000256" key="12">
    <source>
        <dbReference type="SAM" id="MobiDB-lite"/>
    </source>
</evidence>
<dbReference type="FunFam" id="3.40.50.300:FF:000221">
    <property type="entry name" value="Multidrug ABC transporter ATP-binding protein"/>
    <property type="match status" value="1"/>
</dbReference>
<dbReference type="GO" id="GO:0016887">
    <property type="term" value="F:ATP hydrolysis activity"/>
    <property type="evidence" value="ECO:0007669"/>
    <property type="project" value="InterPro"/>
</dbReference>
<dbReference type="Pfam" id="PF00664">
    <property type="entry name" value="ABC_membrane"/>
    <property type="match status" value="1"/>
</dbReference>
<dbReference type="GO" id="GO:0005524">
    <property type="term" value="F:ATP binding"/>
    <property type="evidence" value="ECO:0007669"/>
    <property type="project" value="UniProtKB-KW"/>
</dbReference>
<keyword evidence="7" id="KW-0067">ATP-binding</keyword>
<dbReference type="InterPro" id="IPR011527">
    <property type="entry name" value="ABC1_TM_dom"/>
</dbReference>
<dbReference type="InterPro" id="IPR036640">
    <property type="entry name" value="ABC1_TM_sf"/>
</dbReference>
<evidence type="ECO:0000256" key="5">
    <source>
        <dbReference type="ARBA" id="ARBA00022692"/>
    </source>
</evidence>
<evidence type="ECO:0000256" key="9">
    <source>
        <dbReference type="ARBA" id="ARBA00022989"/>
    </source>
</evidence>
<dbReference type="Gene3D" id="1.20.1560.10">
    <property type="entry name" value="ABC transporter type 1, transmembrane domain"/>
    <property type="match status" value="1"/>
</dbReference>
<comment type="caution">
    <text evidence="16">The sequence shown here is derived from an EMBL/GenBank/DDBJ whole genome shotgun (WGS) entry which is preliminary data.</text>
</comment>
<dbReference type="InterPro" id="IPR027417">
    <property type="entry name" value="P-loop_NTPase"/>
</dbReference>
<evidence type="ECO:0000313" key="16">
    <source>
        <dbReference type="EMBL" id="MBB4134622.1"/>
    </source>
</evidence>
<keyword evidence="6" id="KW-0547">Nucleotide-binding</keyword>
<dbReference type="GO" id="GO:0034040">
    <property type="term" value="F:ATPase-coupled lipid transmembrane transporter activity"/>
    <property type="evidence" value="ECO:0007669"/>
    <property type="project" value="TreeGrafter"/>
</dbReference>
<keyword evidence="2" id="KW-0813">Transport</keyword>
<evidence type="ECO:0000313" key="17">
    <source>
        <dbReference type="Proteomes" id="UP000551501"/>
    </source>
</evidence>
<feature type="region of interest" description="Disordered" evidence="12">
    <location>
        <begin position="1"/>
        <end position="23"/>
    </location>
</feature>
<dbReference type="RefSeq" id="WP_183369770.1">
    <property type="nucleotide sequence ID" value="NZ_BAABHL010000049.1"/>
</dbReference>
<dbReference type="Gene3D" id="3.40.50.300">
    <property type="entry name" value="P-loop containing nucleotide triphosphate hydrolases"/>
    <property type="match status" value="1"/>
</dbReference>
<accession>A0A840ESG5</accession>
<evidence type="ECO:0000256" key="4">
    <source>
        <dbReference type="ARBA" id="ARBA00022519"/>
    </source>
</evidence>
<evidence type="ECO:0000256" key="6">
    <source>
        <dbReference type="ARBA" id="ARBA00022741"/>
    </source>
</evidence>
<name>A0A840ESG5_9ACTN</name>
<evidence type="ECO:0000256" key="7">
    <source>
        <dbReference type="ARBA" id="ARBA00022840"/>
    </source>
</evidence>
<dbReference type="AlphaFoldDB" id="A0A840ESG5"/>
<evidence type="ECO:0000256" key="13">
    <source>
        <dbReference type="SAM" id="Phobius"/>
    </source>
</evidence>
<dbReference type="SUPFAM" id="SSF52540">
    <property type="entry name" value="P-loop containing nucleoside triphosphate hydrolases"/>
    <property type="match status" value="1"/>
</dbReference>
<proteinExistence type="inferred from homology"/>
<protein>
    <submittedName>
        <fullName evidence="16">ABC-type multidrug transport system fused ATPase/permease subunit</fullName>
    </submittedName>
</protein>
<feature type="transmembrane region" description="Helical" evidence="13">
    <location>
        <begin position="172"/>
        <end position="194"/>
    </location>
</feature>
<dbReference type="GO" id="GO:0005886">
    <property type="term" value="C:plasma membrane"/>
    <property type="evidence" value="ECO:0007669"/>
    <property type="project" value="UniProtKB-SubCell"/>
</dbReference>
<evidence type="ECO:0000256" key="8">
    <source>
        <dbReference type="ARBA" id="ARBA00022967"/>
    </source>
</evidence>
<dbReference type="InterPro" id="IPR003439">
    <property type="entry name" value="ABC_transporter-like_ATP-bd"/>
</dbReference>
<evidence type="ECO:0000259" key="15">
    <source>
        <dbReference type="PROSITE" id="PS50929"/>
    </source>
</evidence>
<organism evidence="16 17">
    <name type="scientific">Gordonia humi</name>
    <dbReference type="NCBI Taxonomy" id="686429"/>
    <lineage>
        <taxon>Bacteria</taxon>
        <taxon>Bacillati</taxon>
        <taxon>Actinomycetota</taxon>
        <taxon>Actinomycetes</taxon>
        <taxon>Mycobacteriales</taxon>
        <taxon>Gordoniaceae</taxon>
        <taxon>Gordonia</taxon>
    </lineage>
</organism>
<dbReference type="PANTHER" id="PTHR24221:SF654">
    <property type="entry name" value="ATP-BINDING CASSETTE SUB-FAMILY B MEMBER 6"/>
    <property type="match status" value="1"/>
</dbReference>
<feature type="transmembrane region" description="Helical" evidence="13">
    <location>
        <begin position="43"/>
        <end position="67"/>
    </location>
</feature>
<evidence type="ECO:0000256" key="1">
    <source>
        <dbReference type="ARBA" id="ARBA00004429"/>
    </source>
</evidence>
<dbReference type="SUPFAM" id="SSF90123">
    <property type="entry name" value="ABC transporter transmembrane region"/>
    <property type="match status" value="1"/>
</dbReference>
<dbReference type="GO" id="GO:0140359">
    <property type="term" value="F:ABC-type transporter activity"/>
    <property type="evidence" value="ECO:0007669"/>
    <property type="project" value="InterPro"/>
</dbReference>
<keyword evidence="5 13" id="KW-0812">Transmembrane</keyword>
<keyword evidence="8" id="KW-1278">Translocase</keyword>
<reference evidence="16 17" key="1">
    <citation type="submission" date="2020-08" db="EMBL/GenBank/DDBJ databases">
        <title>Sequencing the genomes of 1000 actinobacteria strains.</title>
        <authorList>
            <person name="Klenk H.-P."/>
        </authorList>
    </citation>
    <scope>NUCLEOTIDE SEQUENCE [LARGE SCALE GENOMIC DNA]</scope>
    <source>
        <strain evidence="16 17">DSM 45298</strain>
    </source>
</reference>
<evidence type="ECO:0000256" key="3">
    <source>
        <dbReference type="ARBA" id="ARBA00022475"/>
    </source>
</evidence>
<dbReference type="Proteomes" id="UP000551501">
    <property type="component" value="Unassembled WGS sequence"/>
</dbReference>
<keyword evidence="17" id="KW-1185">Reference proteome</keyword>
<dbReference type="PANTHER" id="PTHR24221">
    <property type="entry name" value="ATP-BINDING CASSETTE SUB-FAMILY B"/>
    <property type="match status" value="1"/>
</dbReference>
<evidence type="ECO:0000259" key="14">
    <source>
        <dbReference type="PROSITE" id="PS50893"/>
    </source>
</evidence>
<dbReference type="PROSITE" id="PS50929">
    <property type="entry name" value="ABC_TM1F"/>
    <property type="match status" value="1"/>
</dbReference>
<keyword evidence="3" id="KW-1003">Cell membrane</keyword>
<evidence type="ECO:0000256" key="11">
    <source>
        <dbReference type="ARBA" id="ARBA00023455"/>
    </source>
</evidence>
<sequence>MSDTSVSPRSDASATPVSHSRSAGEPGAVLARLIAPVRFQLRLAAALEALAALGELLPIVAIVAVAARLSGDDPTHWQMWTVAAVVGIVVATVSRAASASVGHSADLSLARSLRSALTATIARLPLGWFDGTSSGRVASLVDGSVKGLHTEVAHKTPELVGAVAATIATAGYLAYLNVWFALGLVIVVAALFWWQQALTTAMTPQYAVFVDAQGQMAAALTELVRGIDVAKSFASRESDVGPVAGYRRAAASMTAAVEGATIPGGLQRALVRTLSSSAVLTAGAAGVGALLYWQGLIGPAPLIGFGLLAGSFSQAATPLLTRITTSLRTRGRATTEAQAHALAIDAVLREEELSVVRATESAQPDSPAVVLDRVGFAYDGRDRVLDEFSLTLPTGTVTALVGPSGSGKSTIAELIARFHDPQDGRILLEGDDLRTLSPTDLYRRIAFVFQDIDLLDATVAENIALGRPDASHAEIVDVARRVRIDEVIATLPDGYDTPLTSTSLSTGQRQRLAIARILLTDPRVVVIDEATSAADPESEAAVQQALSELARDRTVLVVAHRLHTVVDADQIVVLDDGVIAEHGTHRDLLDARGAYARLWEAGR</sequence>
<feature type="compositionally biased region" description="Polar residues" evidence="12">
    <location>
        <begin position="1"/>
        <end position="21"/>
    </location>
</feature>
<dbReference type="SMART" id="SM00382">
    <property type="entry name" value="AAA"/>
    <property type="match status" value="1"/>
</dbReference>